<dbReference type="Proteomes" id="UP000222564">
    <property type="component" value="Unassembled WGS sequence"/>
</dbReference>
<name>A0A2C6MHW0_9FIRM</name>
<evidence type="ECO:0000313" key="2">
    <source>
        <dbReference type="Proteomes" id="UP000222564"/>
    </source>
</evidence>
<keyword evidence="2" id="KW-1185">Reference proteome</keyword>
<organism evidence="1 2">
    <name type="scientific">Desulforamulus profundi</name>
    <dbReference type="NCBI Taxonomy" id="1383067"/>
    <lineage>
        <taxon>Bacteria</taxon>
        <taxon>Bacillati</taxon>
        <taxon>Bacillota</taxon>
        <taxon>Clostridia</taxon>
        <taxon>Eubacteriales</taxon>
        <taxon>Peptococcaceae</taxon>
        <taxon>Desulforamulus</taxon>
    </lineage>
</organism>
<evidence type="ECO:0000313" key="1">
    <source>
        <dbReference type="EMBL" id="PHJ39364.1"/>
    </source>
</evidence>
<gene>
    <name evidence="1" type="ORF">P378_04100</name>
</gene>
<comment type="caution">
    <text evidence="1">The sequence shown here is derived from an EMBL/GenBank/DDBJ whole genome shotgun (WGS) entry which is preliminary data.</text>
</comment>
<accession>A0A2C6MHW0</accession>
<sequence>MGLSFNKITKCCGGCGETFDLFPGYLLAANRRHPKNVVICSACGQLNEVEDRKYLGICHDCGEELKINGPANRNRCQCPYCGKINTYPDASNGVPRHRMVAIEYYCPACKPNHQGRFFKNQTPGI</sequence>
<protein>
    <submittedName>
        <fullName evidence="1">Uncharacterized protein</fullName>
    </submittedName>
</protein>
<dbReference type="EMBL" id="AWQQ01000024">
    <property type="protein sequence ID" value="PHJ39364.1"/>
    <property type="molecule type" value="Genomic_DNA"/>
</dbReference>
<dbReference type="RefSeq" id="WP_180260962.1">
    <property type="nucleotide sequence ID" value="NZ_AWQQ01000024.1"/>
</dbReference>
<reference evidence="1 2" key="1">
    <citation type="submission" date="2013-09" db="EMBL/GenBank/DDBJ databases">
        <title>Biodegradation of hydrocarbons in the deep terrestrial subsurface : characterization of a microbial consortium composed of two Desulfotomaculum species originating from a deep geological formation.</title>
        <authorList>
            <person name="Aullo T."/>
            <person name="Berlendis S."/>
            <person name="Lascourreges J.-F."/>
            <person name="Dessort D."/>
            <person name="Saint-Laurent S."/>
            <person name="Schraauwers B."/>
            <person name="Mas J."/>
            <person name="Magot M."/>
            <person name="Ranchou-Peyruse A."/>
        </authorList>
    </citation>
    <scope>NUCLEOTIDE SEQUENCE [LARGE SCALE GENOMIC DNA]</scope>
    <source>
        <strain evidence="1 2">Bs107</strain>
    </source>
</reference>
<dbReference type="AlphaFoldDB" id="A0A2C6MHW0"/>
<proteinExistence type="predicted"/>